<evidence type="ECO:0000313" key="2">
    <source>
        <dbReference type="Proteomes" id="UP001165205"/>
    </source>
</evidence>
<protein>
    <submittedName>
        <fullName evidence="1">Unnamed protein product</fullName>
    </submittedName>
</protein>
<gene>
    <name evidence="1" type="ORF">Aory04_001194600</name>
</gene>
<reference evidence="1" key="1">
    <citation type="submission" date="2023-04" db="EMBL/GenBank/DDBJ databases">
        <title>Aspergillus oryzae NBRC 4228.</title>
        <authorList>
            <person name="Ichikawa N."/>
            <person name="Sato H."/>
            <person name="Tonouchi N."/>
        </authorList>
    </citation>
    <scope>NUCLEOTIDE SEQUENCE</scope>
    <source>
        <strain evidence="1">NBRC 4228</strain>
    </source>
</reference>
<organism evidence="1 2">
    <name type="scientific">Aspergillus oryzae</name>
    <name type="common">Yellow koji mold</name>
    <dbReference type="NCBI Taxonomy" id="5062"/>
    <lineage>
        <taxon>Eukaryota</taxon>
        <taxon>Fungi</taxon>
        <taxon>Dikarya</taxon>
        <taxon>Ascomycota</taxon>
        <taxon>Pezizomycotina</taxon>
        <taxon>Eurotiomycetes</taxon>
        <taxon>Eurotiomycetidae</taxon>
        <taxon>Eurotiales</taxon>
        <taxon>Aspergillaceae</taxon>
        <taxon>Aspergillus</taxon>
        <taxon>Aspergillus subgen. Circumdati</taxon>
    </lineage>
</organism>
<dbReference type="Proteomes" id="UP001165205">
    <property type="component" value="Unassembled WGS sequence"/>
</dbReference>
<dbReference type="EMBL" id="BSYA01000221">
    <property type="protein sequence ID" value="GMG37003.1"/>
    <property type="molecule type" value="Genomic_DNA"/>
</dbReference>
<accession>A0AAN4YWT1</accession>
<evidence type="ECO:0000313" key="1">
    <source>
        <dbReference type="EMBL" id="GMG37003.1"/>
    </source>
</evidence>
<comment type="caution">
    <text evidence="1">The sequence shown here is derived from an EMBL/GenBank/DDBJ whole genome shotgun (WGS) entry which is preliminary data.</text>
</comment>
<dbReference type="AlphaFoldDB" id="A0AAN4YWT1"/>
<name>A0AAN4YWT1_ASPOZ</name>
<sequence>MFRESIAASHHSQFFHQAYPYLGFHCRMNTRFLLTIFIITSSLFFCSDAAPAPAADEALVTIDSPEVQTNWTESSFLQCVKQLNGFKSANIVDGNIAFKCHGVYGNGDLNLHAPSGKKADSCAASFPLSISEEVNMTSCTTELSKNFEEAAPFRAAVDAICHDIVGSWVDKEITHMTHHFTDASSKSDSWLLKNKKVILKTTMNMIPQTRAALNAGKIAKATLDTLCENGLRDFGTKGKGCTHELHYYKNTIGISHHGIPYDRATTTGVTNGMVDLFVDNIKNIIGTIDLSWSKP</sequence>
<proteinExistence type="predicted"/>